<sequence length="180" mass="18788">MTQPYPYGEHRLVDVVRADLAANRREPASQLLLLGLRGAQWTIGRFGRRHPVAMAATVASRFLSEIVLKVELRPATVVGPGLTIYHRTGLVVNDHAVIGSGVKLRHGITIGHQRADGPSPVIEDGVEIGASALILGGVTVGGDAVVAAGAVVTKDVAPGSVVAGNPAKPLERRPEPGIEQ</sequence>
<evidence type="ECO:0000313" key="4">
    <source>
        <dbReference type="Proteomes" id="UP001597326"/>
    </source>
</evidence>
<keyword evidence="4" id="KW-1185">Reference proteome</keyword>
<evidence type="ECO:0000313" key="3">
    <source>
        <dbReference type="EMBL" id="MFD1889242.1"/>
    </source>
</evidence>
<dbReference type="PANTHER" id="PTHR42811">
    <property type="entry name" value="SERINE ACETYLTRANSFERASE"/>
    <property type="match status" value="1"/>
</dbReference>
<dbReference type="SUPFAM" id="SSF51161">
    <property type="entry name" value="Trimeric LpxA-like enzymes"/>
    <property type="match status" value="1"/>
</dbReference>
<reference evidence="4" key="1">
    <citation type="journal article" date="2019" name="Int. J. Syst. Evol. Microbiol.">
        <title>The Global Catalogue of Microorganisms (GCM) 10K type strain sequencing project: providing services to taxonomists for standard genome sequencing and annotation.</title>
        <authorList>
            <consortium name="The Broad Institute Genomics Platform"/>
            <consortium name="The Broad Institute Genome Sequencing Center for Infectious Disease"/>
            <person name="Wu L."/>
            <person name="Ma J."/>
        </authorList>
    </citation>
    <scope>NUCLEOTIDE SEQUENCE [LARGE SCALE GENOMIC DNA]</scope>
    <source>
        <strain evidence="4">CAIM 431</strain>
    </source>
</reference>
<dbReference type="PROSITE" id="PS00101">
    <property type="entry name" value="HEXAPEP_TRANSFERASES"/>
    <property type="match status" value="1"/>
</dbReference>
<gene>
    <name evidence="3" type="ORF">ACFSCS_03445</name>
</gene>
<dbReference type="Gene3D" id="2.160.10.10">
    <property type="entry name" value="Hexapeptide repeat proteins"/>
    <property type="match status" value="1"/>
</dbReference>
<accession>A0ABW4RSE3</accession>
<keyword evidence="2" id="KW-0677">Repeat</keyword>
<keyword evidence="1" id="KW-0808">Transferase</keyword>
<protein>
    <recommendedName>
        <fullName evidence="5">Serine acetyltransferase</fullName>
    </recommendedName>
</protein>
<evidence type="ECO:0000256" key="1">
    <source>
        <dbReference type="ARBA" id="ARBA00022679"/>
    </source>
</evidence>
<dbReference type="InterPro" id="IPR011004">
    <property type="entry name" value="Trimer_LpxA-like_sf"/>
</dbReference>
<name>A0ABW4RSE3_9ACTN</name>
<evidence type="ECO:0000256" key="2">
    <source>
        <dbReference type="ARBA" id="ARBA00022737"/>
    </source>
</evidence>
<dbReference type="RefSeq" id="WP_343872232.1">
    <property type="nucleotide sequence ID" value="NZ_BAAAIX010000007.1"/>
</dbReference>
<dbReference type="InterPro" id="IPR018357">
    <property type="entry name" value="Hexapep_transf_CS"/>
</dbReference>
<proteinExistence type="predicted"/>
<dbReference type="Proteomes" id="UP001597326">
    <property type="component" value="Unassembled WGS sequence"/>
</dbReference>
<evidence type="ECO:0008006" key="5">
    <source>
        <dbReference type="Google" id="ProtNLM"/>
    </source>
</evidence>
<dbReference type="InterPro" id="IPR001451">
    <property type="entry name" value="Hexapep"/>
</dbReference>
<organism evidence="3 4">
    <name type="scientific">Luteococcus peritonei</name>
    <dbReference type="NCBI Taxonomy" id="88874"/>
    <lineage>
        <taxon>Bacteria</taxon>
        <taxon>Bacillati</taxon>
        <taxon>Actinomycetota</taxon>
        <taxon>Actinomycetes</taxon>
        <taxon>Propionibacteriales</taxon>
        <taxon>Propionibacteriaceae</taxon>
        <taxon>Luteococcus</taxon>
    </lineage>
</organism>
<comment type="caution">
    <text evidence="3">The sequence shown here is derived from an EMBL/GenBank/DDBJ whole genome shotgun (WGS) entry which is preliminary data.</text>
</comment>
<dbReference type="Pfam" id="PF00132">
    <property type="entry name" value="Hexapep"/>
    <property type="match status" value="1"/>
</dbReference>
<dbReference type="EMBL" id="JBHUFZ010000008">
    <property type="protein sequence ID" value="MFD1889242.1"/>
    <property type="molecule type" value="Genomic_DNA"/>
</dbReference>